<comment type="caution">
    <text evidence="1">The sequence shown here is derived from an EMBL/GenBank/DDBJ whole genome shotgun (WGS) entry which is preliminary data.</text>
</comment>
<organism evidence="1 2">
    <name type="scientific">Gregarina niphandrodes</name>
    <name type="common">Septate eugregarine</name>
    <dbReference type="NCBI Taxonomy" id="110365"/>
    <lineage>
        <taxon>Eukaryota</taxon>
        <taxon>Sar</taxon>
        <taxon>Alveolata</taxon>
        <taxon>Apicomplexa</taxon>
        <taxon>Conoidasida</taxon>
        <taxon>Gregarinasina</taxon>
        <taxon>Eugregarinorida</taxon>
        <taxon>Gregarinidae</taxon>
        <taxon>Gregarina</taxon>
    </lineage>
</organism>
<accession>A0A023AYX2</accession>
<dbReference type="RefSeq" id="XP_011132944.1">
    <property type="nucleotide sequence ID" value="XM_011134642.1"/>
</dbReference>
<sequence>MKLLNLTLQSTGWIVVTEAALEQLKAAKLLTTQAVRAKSQRAQVALFGATSAKIRLQSASFALTIIGIRV</sequence>
<name>A0A023AYX2_GRENI</name>
<keyword evidence="2" id="KW-1185">Reference proteome</keyword>
<evidence type="ECO:0000313" key="1">
    <source>
        <dbReference type="EMBL" id="EZG43856.1"/>
    </source>
</evidence>
<dbReference type="EMBL" id="AFNH02001171">
    <property type="protein sequence ID" value="EZG43856.1"/>
    <property type="molecule type" value="Genomic_DNA"/>
</dbReference>
<dbReference type="GeneID" id="22915437"/>
<dbReference type="AlphaFoldDB" id="A0A023AYX2"/>
<proteinExistence type="predicted"/>
<protein>
    <submittedName>
        <fullName evidence="1">Uncharacterized protein</fullName>
    </submittedName>
</protein>
<dbReference type="VEuPathDB" id="CryptoDB:GNI_156960"/>
<reference evidence="1" key="1">
    <citation type="submission" date="2013-12" db="EMBL/GenBank/DDBJ databases">
        <authorList>
            <person name="Omoto C.K."/>
            <person name="Sibley D."/>
            <person name="Venepally P."/>
            <person name="Hadjithomas M."/>
            <person name="Karamycheva S."/>
            <person name="Brunk B."/>
            <person name="Roos D."/>
            <person name="Caler E."/>
            <person name="Lorenzi H."/>
        </authorList>
    </citation>
    <scope>NUCLEOTIDE SEQUENCE</scope>
</reference>
<evidence type="ECO:0000313" key="2">
    <source>
        <dbReference type="Proteomes" id="UP000019763"/>
    </source>
</evidence>
<dbReference type="Proteomes" id="UP000019763">
    <property type="component" value="Unassembled WGS sequence"/>
</dbReference>
<gene>
    <name evidence="1" type="ORF">GNI_156960</name>
</gene>